<evidence type="ECO:0000313" key="3">
    <source>
        <dbReference type="Proteomes" id="UP000265520"/>
    </source>
</evidence>
<comment type="caution">
    <text evidence="2">The sequence shown here is derived from an EMBL/GenBank/DDBJ whole genome shotgun (WGS) entry which is preliminary data.</text>
</comment>
<organism evidence="2 3">
    <name type="scientific">Trifolium medium</name>
    <dbReference type="NCBI Taxonomy" id="97028"/>
    <lineage>
        <taxon>Eukaryota</taxon>
        <taxon>Viridiplantae</taxon>
        <taxon>Streptophyta</taxon>
        <taxon>Embryophyta</taxon>
        <taxon>Tracheophyta</taxon>
        <taxon>Spermatophyta</taxon>
        <taxon>Magnoliopsida</taxon>
        <taxon>eudicotyledons</taxon>
        <taxon>Gunneridae</taxon>
        <taxon>Pentapetalae</taxon>
        <taxon>rosids</taxon>
        <taxon>fabids</taxon>
        <taxon>Fabales</taxon>
        <taxon>Fabaceae</taxon>
        <taxon>Papilionoideae</taxon>
        <taxon>50 kb inversion clade</taxon>
        <taxon>NPAAA clade</taxon>
        <taxon>Hologalegina</taxon>
        <taxon>IRL clade</taxon>
        <taxon>Trifolieae</taxon>
        <taxon>Trifolium</taxon>
    </lineage>
</organism>
<dbReference type="EMBL" id="LXQA010221239">
    <property type="protein sequence ID" value="MCI35207.1"/>
    <property type="molecule type" value="Genomic_DNA"/>
</dbReference>
<proteinExistence type="predicted"/>
<sequence length="56" mass="6193">ALTKRAKAAKARGDETKQKILGSWREVARALAKQAKARGSEQGRFAKRDLHRSASM</sequence>
<accession>A0A392RG66</accession>
<feature type="non-terminal residue" evidence="2">
    <location>
        <position position="1"/>
    </location>
</feature>
<feature type="region of interest" description="Disordered" evidence="1">
    <location>
        <begin position="34"/>
        <end position="56"/>
    </location>
</feature>
<feature type="compositionally biased region" description="Basic and acidic residues" evidence="1">
    <location>
        <begin position="38"/>
        <end position="56"/>
    </location>
</feature>
<dbReference type="AlphaFoldDB" id="A0A392RG66"/>
<reference evidence="2 3" key="1">
    <citation type="journal article" date="2018" name="Front. Plant Sci.">
        <title>Red Clover (Trifolium pratense) and Zigzag Clover (T. medium) - A Picture of Genomic Similarities and Differences.</title>
        <authorList>
            <person name="Dluhosova J."/>
            <person name="Istvanek J."/>
            <person name="Nedelnik J."/>
            <person name="Repkova J."/>
        </authorList>
    </citation>
    <scope>NUCLEOTIDE SEQUENCE [LARGE SCALE GENOMIC DNA]</scope>
    <source>
        <strain evidence="3">cv. 10/8</strain>
        <tissue evidence="2">Leaf</tissue>
    </source>
</reference>
<dbReference type="Proteomes" id="UP000265520">
    <property type="component" value="Unassembled WGS sequence"/>
</dbReference>
<evidence type="ECO:0000313" key="2">
    <source>
        <dbReference type="EMBL" id="MCI35207.1"/>
    </source>
</evidence>
<keyword evidence="3" id="KW-1185">Reference proteome</keyword>
<evidence type="ECO:0000256" key="1">
    <source>
        <dbReference type="SAM" id="MobiDB-lite"/>
    </source>
</evidence>
<name>A0A392RG66_9FABA</name>
<protein>
    <submittedName>
        <fullName evidence="2">Uncharacterized protein</fullName>
    </submittedName>
</protein>